<evidence type="ECO:0000256" key="1">
    <source>
        <dbReference type="SAM" id="MobiDB-lite"/>
    </source>
</evidence>
<feature type="compositionally biased region" description="Basic and acidic residues" evidence="1">
    <location>
        <begin position="1"/>
        <end position="18"/>
    </location>
</feature>
<dbReference type="AlphaFoldDB" id="A0A1F8EHS3"/>
<accession>A0A1F8EHS3</accession>
<dbReference type="EMBL" id="MGJC01000006">
    <property type="protein sequence ID" value="OGN00364.1"/>
    <property type="molecule type" value="Genomic_DNA"/>
</dbReference>
<comment type="caution">
    <text evidence="2">The sequence shown here is derived from an EMBL/GenBank/DDBJ whole genome shotgun (WGS) entry which is preliminary data.</text>
</comment>
<reference evidence="2 3" key="1">
    <citation type="journal article" date="2016" name="Nat. Commun.">
        <title>Thousands of microbial genomes shed light on interconnected biogeochemical processes in an aquifer system.</title>
        <authorList>
            <person name="Anantharaman K."/>
            <person name="Brown C.T."/>
            <person name="Hug L.A."/>
            <person name="Sharon I."/>
            <person name="Castelle C.J."/>
            <person name="Probst A.J."/>
            <person name="Thomas B.C."/>
            <person name="Singh A."/>
            <person name="Wilkins M.J."/>
            <person name="Karaoz U."/>
            <person name="Brodie E.L."/>
            <person name="Williams K.H."/>
            <person name="Hubbard S.S."/>
            <person name="Banfield J.F."/>
        </authorList>
    </citation>
    <scope>NUCLEOTIDE SEQUENCE [LARGE SCALE GENOMIC DNA]</scope>
</reference>
<organism evidence="2 3">
    <name type="scientific">Candidatus Yanofskybacteria bacterium RIFCSPHIGHO2_01_FULL_41_27</name>
    <dbReference type="NCBI Taxonomy" id="1802662"/>
    <lineage>
        <taxon>Bacteria</taxon>
        <taxon>Candidatus Yanofskyibacteriota</taxon>
    </lineage>
</organism>
<protein>
    <submittedName>
        <fullName evidence="2">Uncharacterized protein</fullName>
    </submittedName>
</protein>
<feature type="region of interest" description="Disordered" evidence="1">
    <location>
        <begin position="1"/>
        <end position="23"/>
    </location>
</feature>
<evidence type="ECO:0000313" key="2">
    <source>
        <dbReference type="EMBL" id="OGN00364.1"/>
    </source>
</evidence>
<gene>
    <name evidence="2" type="ORF">A2736_01460</name>
</gene>
<proteinExistence type="predicted"/>
<dbReference type="Proteomes" id="UP000177503">
    <property type="component" value="Unassembled WGS sequence"/>
</dbReference>
<name>A0A1F8EHS3_9BACT</name>
<evidence type="ECO:0000313" key="3">
    <source>
        <dbReference type="Proteomes" id="UP000177503"/>
    </source>
</evidence>
<sequence length="294" mass="33128">MKQCPKFERTKGEGETMSKNETGWASIPAGKLATAQSKLWNELGNRGGEIIVRIDDDQDFRKHIAGFMLRGGIDGSVQHKLARARMGQNFFGVEEYATLYGVNFSKKQLREVSGFPWGKDILDAPCPFNKGKTVRETHFAYLGVDKLNGSPLTIMKFQELHPESGQPKFRNYAPDSWYHQQVFATDKTMKLRWYLLLKNIVPNSTLTSWNDQKAMLPAEYEIPTAVEETAKDLFVQRKTGIYPNLKVYARVDDTSSNGHRVNVGDCYHGSVGVYFWGDYGDDSVGLGASRLPGR</sequence>